<comment type="similarity">
    <text evidence="2">In the central section; belongs to the CRISPR-associated helicase Cas3 family.</text>
</comment>
<dbReference type="GO" id="GO:0004386">
    <property type="term" value="F:helicase activity"/>
    <property type="evidence" value="ECO:0007669"/>
    <property type="project" value="UniProtKB-KW"/>
</dbReference>
<dbReference type="GO" id="GO:0046872">
    <property type="term" value="F:metal ion binding"/>
    <property type="evidence" value="ECO:0007669"/>
    <property type="project" value="UniProtKB-KW"/>
</dbReference>
<protein>
    <submittedName>
        <fullName evidence="13">CRISPR-associated endonuclease/helicase Cas3</fullName>
        <ecNumber evidence="13">3.1.-.-</ecNumber>
        <ecNumber evidence="13">3.6.4.-</ecNumber>
    </submittedName>
</protein>
<keyword evidence="4" id="KW-0479">Metal-binding</keyword>
<dbReference type="SUPFAM" id="SSF52540">
    <property type="entry name" value="P-loop containing nucleoside triphosphate hydrolases"/>
    <property type="match status" value="1"/>
</dbReference>
<dbReference type="InterPro" id="IPR038257">
    <property type="entry name" value="CRISPR-assoc_Cas3_HD_sf"/>
</dbReference>
<evidence type="ECO:0000256" key="5">
    <source>
        <dbReference type="ARBA" id="ARBA00022741"/>
    </source>
</evidence>
<keyword evidence="3" id="KW-0540">Nuclease</keyword>
<feature type="region of interest" description="Disordered" evidence="10">
    <location>
        <begin position="756"/>
        <end position="796"/>
    </location>
</feature>
<gene>
    <name evidence="13" type="ORF">J2Y00_002523</name>
</gene>
<feature type="compositionally biased region" description="Basic residues" evidence="10">
    <location>
        <begin position="565"/>
        <end position="574"/>
    </location>
</feature>
<dbReference type="Gene3D" id="3.40.50.300">
    <property type="entry name" value="P-loop containing nucleotide triphosphate hydrolases"/>
    <property type="match status" value="1"/>
</dbReference>
<evidence type="ECO:0000256" key="4">
    <source>
        <dbReference type="ARBA" id="ARBA00022723"/>
    </source>
</evidence>
<evidence type="ECO:0000256" key="9">
    <source>
        <dbReference type="ARBA" id="ARBA00023118"/>
    </source>
</evidence>
<evidence type="ECO:0000313" key="14">
    <source>
        <dbReference type="Proteomes" id="UP001185331"/>
    </source>
</evidence>
<evidence type="ECO:0000256" key="6">
    <source>
        <dbReference type="ARBA" id="ARBA00022801"/>
    </source>
</evidence>
<keyword evidence="6 13" id="KW-0378">Hydrolase</keyword>
<evidence type="ECO:0000259" key="12">
    <source>
        <dbReference type="Pfam" id="PF22590"/>
    </source>
</evidence>
<dbReference type="AlphaFoldDB" id="A0AAE3XDA9"/>
<evidence type="ECO:0000256" key="2">
    <source>
        <dbReference type="ARBA" id="ARBA00009046"/>
    </source>
</evidence>
<dbReference type="NCBIfam" id="TIGR01587">
    <property type="entry name" value="cas3_core"/>
    <property type="match status" value="1"/>
</dbReference>
<dbReference type="Proteomes" id="UP001185331">
    <property type="component" value="Unassembled WGS sequence"/>
</dbReference>
<dbReference type="InterPro" id="IPR027417">
    <property type="entry name" value="P-loop_NTPase"/>
</dbReference>
<reference evidence="13" key="1">
    <citation type="submission" date="2023-07" db="EMBL/GenBank/DDBJ databases">
        <title>Sorghum-associated microbial communities from plants grown in Nebraska, USA.</title>
        <authorList>
            <person name="Schachtman D."/>
        </authorList>
    </citation>
    <scope>NUCLEOTIDE SEQUENCE</scope>
    <source>
        <strain evidence="13">BE330</strain>
    </source>
</reference>
<dbReference type="InterPro" id="IPR006483">
    <property type="entry name" value="CRISPR-assoc_Cas3_HD"/>
</dbReference>
<dbReference type="GO" id="GO:0004519">
    <property type="term" value="F:endonuclease activity"/>
    <property type="evidence" value="ECO:0007669"/>
    <property type="project" value="UniProtKB-KW"/>
</dbReference>
<dbReference type="EC" id="3.1.-.-" evidence="13"/>
<evidence type="ECO:0000259" key="11">
    <source>
        <dbReference type="Pfam" id="PF18019"/>
    </source>
</evidence>
<evidence type="ECO:0000256" key="3">
    <source>
        <dbReference type="ARBA" id="ARBA00022722"/>
    </source>
</evidence>
<feature type="domain" description="CRISPR-associated nuclease/helicase Cas3" evidence="12">
    <location>
        <begin position="512"/>
        <end position="637"/>
    </location>
</feature>
<dbReference type="EMBL" id="JAVDQK010000005">
    <property type="protein sequence ID" value="MDR6218926.1"/>
    <property type="molecule type" value="Genomic_DNA"/>
</dbReference>
<keyword evidence="7" id="KW-0347">Helicase</keyword>
<dbReference type="Pfam" id="PF22590">
    <property type="entry name" value="Cas3-like_C_2"/>
    <property type="match status" value="1"/>
</dbReference>
<dbReference type="GO" id="GO:0005524">
    <property type="term" value="F:ATP binding"/>
    <property type="evidence" value="ECO:0007669"/>
    <property type="project" value="UniProtKB-KW"/>
</dbReference>
<evidence type="ECO:0000256" key="8">
    <source>
        <dbReference type="ARBA" id="ARBA00022840"/>
    </source>
</evidence>
<evidence type="ECO:0000256" key="10">
    <source>
        <dbReference type="SAM" id="MobiDB-lite"/>
    </source>
</evidence>
<comment type="caution">
    <text evidence="13">The sequence shown here is derived from an EMBL/GenBank/DDBJ whole genome shotgun (WGS) entry which is preliminary data.</text>
</comment>
<evidence type="ECO:0000256" key="7">
    <source>
        <dbReference type="ARBA" id="ARBA00022806"/>
    </source>
</evidence>
<feature type="region of interest" description="Disordered" evidence="10">
    <location>
        <begin position="565"/>
        <end position="588"/>
    </location>
</feature>
<dbReference type="Gene3D" id="1.10.3210.30">
    <property type="match status" value="1"/>
</dbReference>
<keyword evidence="5" id="KW-0547">Nucleotide-binding</keyword>
<dbReference type="InterPro" id="IPR006474">
    <property type="entry name" value="Helicase_Cas3_CRISPR-ass_core"/>
</dbReference>
<name>A0AAE3XDA9_9DEIO</name>
<sequence>MCELDQHLGPLLVRASGLSNLEIICAYLGLHDITKVTPAFQMSWIHALGPQWRSDASARVLSVERLREHLPPGSPPAPAKAAHHTALSWSASTFAARRHPDRKHILDAVYAAHHGHIVHGVHPPHEQIGGVWWAKQRLNLERSHYLAQGVPSTVLNAALNPTCPAAQRYGGSPLPGGAAWALLAGMTTTADWIASGALTTLDGPAERALGRAWRWPEGDADLTRRWPLALDAARRTLRELGWRGRQTLPGSGALHATPRDLHRLLDEALNEALAEQARSGPQPLLIIAEAPTGEGKTSAAVQALRALFTPLNLRGMNMSQHTRAAGVALHKDVSDLIRAGQDLDGHDLPVLAMGGASNGFFGARGSALLAPGGVGTIDQLLLGVVASHRWNAVRLAALSNKLIVIDEVHAADPVMWVLLRALLPWLRALNSSVMLMSATLPSHKREELERAWGAPAALPPSSAEPVAVRVTTPQRTIVRSGASAQRPRRFVLKRAATSAQGVADLALELARQGRSVAVVMSTVDRAQDVARALIHARVPDSASPEGRAAQAAGEPRMVTIHSRLPGHARSRRERHAIQSLGKDVPPRADGRRDATGLIAVGTSVFEMSLDIDVDTLITDPAGMESFLQRIGRVWRHAANDPFRQRPPHAPWAADVWICGGLDPALDPGRFKEGWMEAAWTQGELNLRLAALALLRTAPHLDIPAQARELVEAAYARTFDPALDPALRAHLEDLQRRDDETLATLLRSGELRCAAGPDELPHTDWWTTDPRSLPAGLRSDSDSPNLGGQDDLDPQGTRVGGVSVRFLPLWPVPGGWSLTPGGSPLNAAAPLWKQVEPFVVPASGARAGHLQAAQTVTGDALLEAVRGVGLCPLPLQSDAVPAARPGHLAWRAQAGAAAFEDELGLILRAL</sequence>
<comment type="similarity">
    <text evidence="1">In the N-terminal section; belongs to the CRISPR-associated nuclease Cas3-HD family.</text>
</comment>
<accession>A0AAE3XDA9</accession>
<dbReference type="EC" id="3.6.4.-" evidence="13"/>
<evidence type="ECO:0000256" key="1">
    <source>
        <dbReference type="ARBA" id="ARBA00006847"/>
    </source>
</evidence>
<proteinExistence type="inferred from homology"/>
<organism evidence="13 14">
    <name type="scientific">Deinococcus soli</name>
    <name type="common">ex Cha et al. 2016</name>
    <dbReference type="NCBI Taxonomy" id="1309411"/>
    <lineage>
        <taxon>Bacteria</taxon>
        <taxon>Thermotogati</taxon>
        <taxon>Deinococcota</taxon>
        <taxon>Deinococci</taxon>
        <taxon>Deinococcales</taxon>
        <taxon>Deinococcaceae</taxon>
        <taxon>Deinococcus</taxon>
    </lineage>
</organism>
<keyword evidence="13" id="KW-0255">Endonuclease</keyword>
<feature type="domain" description="HD Cas3-type" evidence="11">
    <location>
        <begin position="22"/>
        <end position="196"/>
    </location>
</feature>
<dbReference type="GO" id="GO:0051607">
    <property type="term" value="P:defense response to virus"/>
    <property type="evidence" value="ECO:0007669"/>
    <property type="project" value="UniProtKB-KW"/>
</dbReference>
<dbReference type="InterPro" id="IPR054712">
    <property type="entry name" value="Cas3-like_dom"/>
</dbReference>
<evidence type="ECO:0000313" key="13">
    <source>
        <dbReference type="EMBL" id="MDR6218926.1"/>
    </source>
</evidence>
<dbReference type="GO" id="GO:0016787">
    <property type="term" value="F:hydrolase activity"/>
    <property type="evidence" value="ECO:0007669"/>
    <property type="project" value="UniProtKB-KW"/>
</dbReference>
<keyword evidence="8" id="KW-0067">ATP-binding</keyword>
<dbReference type="Pfam" id="PF18019">
    <property type="entry name" value="Cas3_HD"/>
    <property type="match status" value="1"/>
</dbReference>
<keyword evidence="9" id="KW-0051">Antiviral defense</keyword>